<evidence type="ECO:0000313" key="1">
    <source>
        <dbReference type="EMBL" id="EET62717.1"/>
    </source>
</evidence>
<name>C6L8X8_9FIRM</name>
<keyword evidence="2" id="KW-1185">Reference proteome</keyword>
<evidence type="ECO:0000313" key="2">
    <source>
        <dbReference type="Proteomes" id="UP000005561"/>
    </source>
</evidence>
<sequence length="46" mass="4963">MYGGGLLSCIAAAEERAEAMTRRRLAVQQLQALETVSVKNLLQSGK</sequence>
<accession>C6L8X8</accession>
<comment type="caution">
    <text evidence="1">The sequence shown here is derived from an EMBL/GenBank/DDBJ whole genome shotgun (WGS) entry which is preliminary data.</text>
</comment>
<dbReference type="EMBL" id="ACCL02000001">
    <property type="protein sequence ID" value="EET62717.1"/>
    <property type="molecule type" value="Genomic_DNA"/>
</dbReference>
<reference evidence="1" key="1">
    <citation type="submission" date="2009-07" db="EMBL/GenBank/DDBJ databases">
        <authorList>
            <person name="Weinstock G."/>
            <person name="Sodergren E."/>
            <person name="Clifton S."/>
            <person name="Fulton L."/>
            <person name="Fulton B."/>
            <person name="Courtney L."/>
            <person name="Fronick C."/>
            <person name="Harrison M."/>
            <person name="Strong C."/>
            <person name="Farmer C."/>
            <person name="Delahaunty K."/>
            <person name="Markovic C."/>
            <person name="Hall O."/>
            <person name="Minx P."/>
            <person name="Tomlinson C."/>
            <person name="Mitreva M."/>
            <person name="Nelson J."/>
            <person name="Hou S."/>
            <person name="Wollam A."/>
            <person name="Pepin K.H."/>
            <person name="Johnson M."/>
            <person name="Bhonagiri V."/>
            <person name="Nash W.E."/>
            <person name="Warren W."/>
            <person name="Chinwalla A."/>
            <person name="Mardis E.R."/>
            <person name="Wilson R.K."/>
        </authorList>
    </citation>
    <scope>NUCLEOTIDE SEQUENCE [LARGE SCALE GENOMIC DNA]</scope>
    <source>
        <strain evidence="1">DSM 14469</strain>
    </source>
</reference>
<proteinExistence type="predicted"/>
<dbReference type="Proteomes" id="UP000005561">
    <property type="component" value="Unassembled WGS sequence"/>
</dbReference>
<gene>
    <name evidence="1" type="ORF">BRYFOR_05067</name>
</gene>
<organism evidence="1 2">
    <name type="scientific">Marvinbryantia formatexigens DSM 14469</name>
    <dbReference type="NCBI Taxonomy" id="478749"/>
    <lineage>
        <taxon>Bacteria</taxon>
        <taxon>Bacillati</taxon>
        <taxon>Bacillota</taxon>
        <taxon>Clostridia</taxon>
        <taxon>Lachnospirales</taxon>
        <taxon>Lachnospiraceae</taxon>
        <taxon>Marvinbryantia</taxon>
    </lineage>
</organism>
<protein>
    <submittedName>
        <fullName evidence="1">Uncharacterized protein</fullName>
    </submittedName>
</protein>
<dbReference type="AlphaFoldDB" id="C6L8X8"/>